<reference evidence="3 4" key="1">
    <citation type="submission" date="2014-06" db="EMBL/GenBank/DDBJ databases">
        <authorList>
            <person name="Urmite Genomes Urmite Genomes"/>
        </authorList>
    </citation>
    <scope>NUCLEOTIDE SEQUENCE [LARGE SCALE GENOMIC DNA]</scope>
</reference>
<dbReference type="PANTHER" id="PTHR33121:SF79">
    <property type="entry name" value="CYCLIC DI-GMP PHOSPHODIESTERASE PDED-RELATED"/>
    <property type="match status" value="1"/>
</dbReference>
<dbReference type="PANTHER" id="PTHR33121">
    <property type="entry name" value="CYCLIC DI-GMP PHOSPHODIESTERASE PDEF"/>
    <property type="match status" value="1"/>
</dbReference>
<dbReference type="STRING" id="1034943.BN59_02720"/>
<keyword evidence="1" id="KW-0472">Membrane</keyword>
<name>A0A078KVG6_9GAMM</name>
<dbReference type="OrthoDB" id="675397at2"/>
<evidence type="ECO:0000313" key="3">
    <source>
        <dbReference type="EMBL" id="CDZ78410.1"/>
    </source>
</evidence>
<sequence>MKKSRNYREYINAHLALDLIWLSLTILLLVVTLHYQWQLYHQQKKKLMQLSANQIELRFAAVIDSFLHEVYSLPLYGRELKTCEGDLLPILQSVSKKNPAILGAVLSDNSNKIICSTIQTGYPLPPPSEQNPTLYGPMAIGSKDKSVFLLEQQLGQYYLGVYILENVFLDILKSSLTQDQLIALYKIKQHENALIVGDSNLVVSLGNIYSTESVNSPIKNLNNYGISIKTLPLRPNASFFYHELPFILGISLLSCILYLKFRSILNNRFSLHYALVNALKRNHFQPVYQPVKDQAGNRYCGAEVLLRWQTDANEIIMPDVFVADAEESGLIVPITLQLIEKSFVECSDLLKKYPNFHLAFNLSAGHFVDRDFFNQFYELCAAYKIPARQLMLELTERQLLDQDDPKLVQKMNDLRLRGYSLAIDDFGTGHASIKYLQHFPFNYLKIDKIFVQAIGTGAITETLNHAIIHMARCLELNIIAEGVETAEQLHFLTTRNVNFVQGWFFAKAMGYEQLTRIVEEDLG</sequence>
<dbReference type="SMART" id="SM00052">
    <property type="entry name" value="EAL"/>
    <property type="match status" value="1"/>
</dbReference>
<dbReference type="eggNOG" id="COG4943">
    <property type="taxonomic scope" value="Bacteria"/>
</dbReference>
<dbReference type="InterPro" id="IPR035919">
    <property type="entry name" value="EAL_sf"/>
</dbReference>
<dbReference type="Gene3D" id="3.20.20.450">
    <property type="entry name" value="EAL domain"/>
    <property type="match status" value="1"/>
</dbReference>
<feature type="transmembrane region" description="Helical" evidence="1">
    <location>
        <begin position="12"/>
        <end position="37"/>
    </location>
</feature>
<evidence type="ECO:0000256" key="1">
    <source>
        <dbReference type="SAM" id="Phobius"/>
    </source>
</evidence>
<dbReference type="InterPro" id="IPR001633">
    <property type="entry name" value="EAL_dom"/>
</dbReference>
<keyword evidence="1" id="KW-1133">Transmembrane helix</keyword>
<proteinExistence type="predicted"/>
<gene>
    <name evidence="3" type="primary">yjcC</name>
    <name evidence="3" type="ORF">BN59_02720</name>
</gene>
<organism evidence="3 4">
    <name type="scientific">Legionella massiliensis</name>
    <dbReference type="NCBI Taxonomy" id="1034943"/>
    <lineage>
        <taxon>Bacteria</taxon>
        <taxon>Pseudomonadati</taxon>
        <taxon>Pseudomonadota</taxon>
        <taxon>Gammaproteobacteria</taxon>
        <taxon>Legionellales</taxon>
        <taxon>Legionellaceae</taxon>
        <taxon>Legionella</taxon>
    </lineage>
</organism>
<protein>
    <submittedName>
        <fullName evidence="3">Putative membrane protein YjcC</fullName>
    </submittedName>
</protein>
<dbReference type="AlphaFoldDB" id="A0A078KVG6"/>
<dbReference type="GO" id="GO:0071111">
    <property type="term" value="F:cyclic-guanylate-specific phosphodiesterase activity"/>
    <property type="evidence" value="ECO:0007669"/>
    <property type="project" value="InterPro"/>
</dbReference>
<dbReference type="InterPro" id="IPR050706">
    <property type="entry name" value="Cyclic-di-GMP_PDE-like"/>
</dbReference>
<keyword evidence="4" id="KW-1185">Reference proteome</keyword>
<dbReference type="Proteomes" id="UP000044071">
    <property type="component" value="Unassembled WGS sequence"/>
</dbReference>
<evidence type="ECO:0000313" key="4">
    <source>
        <dbReference type="Proteomes" id="UP000044071"/>
    </source>
</evidence>
<dbReference type="Pfam" id="PF00563">
    <property type="entry name" value="EAL"/>
    <property type="match status" value="1"/>
</dbReference>
<dbReference type="CDD" id="cd01948">
    <property type="entry name" value="EAL"/>
    <property type="match status" value="1"/>
</dbReference>
<dbReference type="SUPFAM" id="SSF141868">
    <property type="entry name" value="EAL domain-like"/>
    <property type="match status" value="1"/>
</dbReference>
<keyword evidence="1" id="KW-0812">Transmembrane</keyword>
<feature type="domain" description="EAL" evidence="2">
    <location>
        <begin position="268"/>
        <end position="522"/>
    </location>
</feature>
<dbReference type="RefSeq" id="WP_052403292.1">
    <property type="nucleotide sequence ID" value="NZ_CCVW01000003.1"/>
</dbReference>
<dbReference type="EMBL" id="CCSB01000003">
    <property type="protein sequence ID" value="CDZ78410.1"/>
    <property type="molecule type" value="Genomic_DNA"/>
</dbReference>
<dbReference type="PROSITE" id="PS50883">
    <property type="entry name" value="EAL"/>
    <property type="match status" value="1"/>
</dbReference>
<accession>A0A078KVG6</accession>
<evidence type="ECO:0000259" key="2">
    <source>
        <dbReference type="PROSITE" id="PS50883"/>
    </source>
</evidence>